<dbReference type="InterPro" id="IPR007627">
    <property type="entry name" value="RNA_pol_sigma70_r2"/>
</dbReference>
<dbReference type="GO" id="GO:0016987">
    <property type="term" value="F:sigma factor activity"/>
    <property type="evidence" value="ECO:0007669"/>
    <property type="project" value="UniProtKB-KW"/>
</dbReference>
<dbReference type="SUPFAM" id="SSF88946">
    <property type="entry name" value="Sigma2 domain of RNA polymerase sigma factors"/>
    <property type="match status" value="1"/>
</dbReference>
<dbReference type="InterPro" id="IPR039425">
    <property type="entry name" value="RNA_pol_sigma-70-like"/>
</dbReference>
<name>A0A1I5XZ19_9BACI</name>
<evidence type="ECO:0000256" key="1">
    <source>
        <dbReference type="ARBA" id="ARBA00010641"/>
    </source>
</evidence>
<gene>
    <name evidence="7" type="ORF">SAMN05421670_1804</name>
</gene>
<dbReference type="Gene3D" id="1.10.1740.10">
    <property type="match status" value="1"/>
</dbReference>
<evidence type="ECO:0000256" key="4">
    <source>
        <dbReference type="ARBA" id="ARBA00023163"/>
    </source>
</evidence>
<protein>
    <submittedName>
        <fullName evidence="7">RNA polymerase, sigma subunit, SigV</fullName>
    </submittedName>
</protein>
<keyword evidence="4" id="KW-0804">Transcription</keyword>
<dbReference type="NCBIfam" id="TIGR02937">
    <property type="entry name" value="sigma70-ECF"/>
    <property type="match status" value="1"/>
</dbReference>
<dbReference type="OrthoDB" id="9782703at2"/>
<evidence type="ECO:0000313" key="7">
    <source>
        <dbReference type="EMBL" id="SFQ37188.1"/>
    </source>
</evidence>
<evidence type="ECO:0000259" key="5">
    <source>
        <dbReference type="Pfam" id="PF04542"/>
    </source>
</evidence>
<dbReference type="STRING" id="126156.SAMN05421670_1804"/>
<feature type="domain" description="RNA polymerase sigma-70 region 2" evidence="5">
    <location>
        <begin position="21"/>
        <end position="88"/>
    </location>
</feature>
<keyword evidence="8" id="KW-1185">Reference proteome</keyword>
<dbReference type="GO" id="GO:0003677">
    <property type="term" value="F:DNA binding"/>
    <property type="evidence" value="ECO:0007669"/>
    <property type="project" value="InterPro"/>
</dbReference>
<accession>A0A1I5XZ19</accession>
<feature type="domain" description="RNA polymerase sigma factor 70 region 4 type 2" evidence="6">
    <location>
        <begin position="108"/>
        <end position="160"/>
    </location>
</feature>
<dbReference type="GO" id="GO:0006352">
    <property type="term" value="P:DNA-templated transcription initiation"/>
    <property type="evidence" value="ECO:0007669"/>
    <property type="project" value="InterPro"/>
</dbReference>
<dbReference type="AlphaFoldDB" id="A0A1I5XZ19"/>
<proteinExistence type="inferred from homology"/>
<evidence type="ECO:0000256" key="3">
    <source>
        <dbReference type="ARBA" id="ARBA00023082"/>
    </source>
</evidence>
<evidence type="ECO:0000313" key="8">
    <source>
        <dbReference type="Proteomes" id="UP000198734"/>
    </source>
</evidence>
<keyword evidence="3" id="KW-0731">Sigma factor</keyword>
<dbReference type="InterPro" id="IPR013324">
    <property type="entry name" value="RNA_pol_sigma_r3/r4-like"/>
</dbReference>
<dbReference type="SUPFAM" id="SSF88659">
    <property type="entry name" value="Sigma3 and sigma4 domains of RNA polymerase sigma factors"/>
    <property type="match status" value="1"/>
</dbReference>
<dbReference type="InterPro" id="IPR013249">
    <property type="entry name" value="RNA_pol_sigma70_r4_t2"/>
</dbReference>
<dbReference type="RefSeq" id="WP_093536316.1">
    <property type="nucleotide sequence ID" value="NZ_FOXU01000002.1"/>
</dbReference>
<sequence length="173" mass="20567">MSEKMLVRKAIKGDEEAFLALIHSYEEALYRTAISYLKNEGDALEALQEVTYRAYIGIKTVREPAYFKTWLIRIMMNYCQDILKKSKREVPDDRIFYIQGIREDYNFLEVEEALLSLSDYERELLHLKYFEDVKIKDIAVMWDTPEGTIKTRLHKALRKLRTGFEERGEVKRV</sequence>
<organism evidence="7 8">
    <name type="scientific">Psychrobacillus psychrotolerans</name>
    <dbReference type="NCBI Taxonomy" id="126156"/>
    <lineage>
        <taxon>Bacteria</taxon>
        <taxon>Bacillati</taxon>
        <taxon>Bacillota</taxon>
        <taxon>Bacilli</taxon>
        <taxon>Bacillales</taxon>
        <taxon>Bacillaceae</taxon>
        <taxon>Psychrobacillus</taxon>
    </lineage>
</organism>
<dbReference type="CDD" id="cd06171">
    <property type="entry name" value="Sigma70_r4"/>
    <property type="match status" value="1"/>
</dbReference>
<dbReference type="EMBL" id="FOXU01000002">
    <property type="protein sequence ID" value="SFQ37188.1"/>
    <property type="molecule type" value="Genomic_DNA"/>
</dbReference>
<keyword evidence="2" id="KW-0805">Transcription regulation</keyword>
<dbReference type="PANTHER" id="PTHR43133">
    <property type="entry name" value="RNA POLYMERASE ECF-TYPE SIGMA FACTO"/>
    <property type="match status" value="1"/>
</dbReference>
<comment type="similarity">
    <text evidence="1">Belongs to the sigma-70 factor family. ECF subfamily.</text>
</comment>
<evidence type="ECO:0000259" key="6">
    <source>
        <dbReference type="Pfam" id="PF08281"/>
    </source>
</evidence>
<dbReference type="Gene3D" id="1.10.10.10">
    <property type="entry name" value="Winged helix-like DNA-binding domain superfamily/Winged helix DNA-binding domain"/>
    <property type="match status" value="1"/>
</dbReference>
<dbReference type="InterPro" id="IPR013325">
    <property type="entry name" value="RNA_pol_sigma_r2"/>
</dbReference>
<dbReference type="InterPro" id="IPR036388">
    <property type="entry name" value="WH-like_DNA-bd_sf"/>
</dbReference>
<dbReference type="Proteomes" id="UP000198734">
    <property type="component" value="Unassembled WGS sequence"/>
</dbReference>
<dbReference type="Pfam" id="PF04542">
    <property type="entry name" value="Sigma70_r2"/>
    <property type="match status" value="1"/>
</dbReference>
<dbReference type="Pfam" id="PF08281">
    <property type="entry name" value="Sigma70_r4_2"/>
    <property type="match status" value="1"/>
</dbReference>
<dbReference type="PANTHER" id="PTHR43133:SF51">
    <property type="entry name" value="RNA POLYMERASE SIGMA FACTOR"/>
    <property type="match status" value="1"/>
</dbReference>
<dbReference type="InterPro" id="IPR014284">
    <property type="entry name" value="RNA_pol_sigma-70_dom"/>
</dbReference>
<reference evidence="8" key="1">
    <citation type="submission" date="2016-10" db="EMBL/GenBank/DDBJ databases">
        <authorList>
            <person name="Varghese N."/>
            <person name="Submissions S."/>
        </authorList>
    </citation>
    <scope>NUCLEOTIDE SEQUENCE [LARGE SCALE GENOMIC DNA]</scope>
    <source>
        <strain evidence="8">DSM 11706</strain>
    </source>
</reference>
<evidence type="ECO:0000256" key="2">
    <source>
        <dbReference type="ARBA" id="ARBA00023015"/>
    </source>
</evidence>